<proteinExistence type="predicted"/>
<name>A0A915DD52_9BILA</name>
<accession>A0A915DD52</accession>
<reference evidence="2" key="1">
    <citation type="submission" date="2022-11" db="UniProtKB">
        <authorList>
            <consortium name="WormBaseParasite"/>
        </authorList>
    </citation>
    <scope>IDENTIFICATION</scope>
</reference>
<organism evidence="1 2">
    <name type="scientific">Ditylenchus dipsaci</name>
    <dbReference type="NCBI Taxonomy" id="166011"/>
    <lineage>
        <taxon>Eukaryota</taxon>
        <taxon>Metazoa</taxon>
        <taxon>Ecdysozoa</taxon>
        <taxon>Nematoda</taxon>
        <taxon>Chromadorea</taxon>
        <taxon>Rhabditida</taxon>
        <taxon>Tylenchina</taxon>
        <taxon>Tylenchomorpha</taxon>
        <taxon>Sphaerularioidea</taxon>
        <taxon>Anguinidae</taxon>
        <taxon>Anguininae</taxon>
        <taxon>Ditylenchus</taxon>
    </lineage>
</organism>
<dbReference type="AlphaFoldDB" id="A0A915DD52"/>
<dbReference type="InterPro" id="IPR036034">
    <property type="entry name" value="PDZ_sf"/>
</dbReference>
<protein>
    <submittedName>
        <fullName evidence="2">Uncharacterized protein</fullName>
    </submittedName>
</protein>
<evidence type="ECO:0000313" key="2">
    <source>
        <dbReference type="WBParaSite" id="jg18176"/>
    </source>
</evidence>
<dbReference type="Proteomes" id="UP000887574">
    <property type="component" value="Unplaced"/>
</dbReference>
<keyword evidence="1" id="KW-1185">Reference proteome</keyword>
<sequence length="105" mass="11545">MGKCVVRNRVVQEANCDTIEAATKFKTHKLGPDYVTDEQAECNTSNCLNDLKRVLQVNCGSDRTIPFVVEGGSENGQLIYISAILYEDLIGHLNVGDVILSVNQM</sequence>
<evidence type="ECO:0000313" key="1">
    <source>
        <dbReference type="Proteomes" id="UP000887574"/>
    </source>
</evidence>
<dbReference type="SUPFAM" id="SSF50156">
    <property type="entry name" value="PDZ domain-like"/>
    <property type="match status" value="1"/>
</dbReference>
<dbReference type="WBParaSite" id="jg18176">
    <property type="protein sequence ID" value="jg18176"/>
    <property type="gene ID" value="jg18176"/>
</dbReference>